<proteinExistence type="predicted"/>
<dbReference type="SUPFAM" id="SSF55797">
    <property type="entry name" value="PR-1-like"/>
    <property type="match status" value="1"/>
</dbReference>
<protein>
    <recommendedName>
        <fullName evidence="3">SCP domain-containing protein</fullName>
    </recommendedName>
</protein>
<dbReference type="Proteomes" id="UP000230423">
    <property type="component" value="Unassembled WGS sequence"/>
</dbReference>
<evidence type="ECO:0000313" key="1">
    <source>
        <dbReference type="EMBL" id="PIO55053.1"/>
    </source>
</evidence>
<sequence>MTFVGGFGKAVSSHAEAGFCCPKTLGQSDNARQIFLDFHNDIRRNIALGKSLVNFSTGQVVLGPAQNMYKLVRHHLFIFPKKELP</sequence>
<gene>
    <name evidence="1" type="ORF">TELCIR_23565</name>
</gene>
<dbReference type="EMBL" id="KZ389491">
    <property type="protein sequence ID" value="PIO55053.1"/>
    <property type="molecule type" value="Genomic_DNA"/>
</dbReference>
<keyword evidence="2" id="KW-1185">Reference proteome</keyword>
<dbReference type="AlphaFoldDB" id="A0A2G9TAR6"/>
<evidence type="ECO:0000313" key="2">
    <source>
        <dbReference type="Proteomes" id="UP000230423"/>
    </source>
</evidence>
<dbReference type="Gene3D" id="3.40.33.10">
    <property type="entry name" value="CAP"/>
    <property type="match status" value="1"/>
</dbReference>
<evidence type="ECO:0008006" key="3">
    <source>
        <dbReference type="Google" id="ProtNLM"/>
    </source>
</evidence>
<accession>A0A2G9TAR6</accession>
<organism evidence="1 2">
    <name type="scientific">Teladorsagia circumcincta</name>
    <name type="common">Brown stomach worm</name>
    <name type="synonym">Ostertagia circumcincta</name>
    <dbReference type="NCBI Taxonomy" id="45464"/>
    <lineage>
        <taxon>Eukaryota</taxon>
        <taxon>Metazoa</taxon>
        <taxon>Ecdysozoa</taxon>
        <taxon>Nematoda</taxon>
        <taxon>Chromadorea</taxon>
        <taxon>Rhabditida</taxon>
        <taxon>Rhabditina</taxon>
        <taxon>Rhabditomorpha</taxon>
        <taxon>Strongyloidea</taxon>
        <taxon>Trichostrongylidae</taxon>
        <taxon>Teladorsagia</taxon>
    </lineage>
</organism>
<name>A0A2G9TAR6_TELCI</name>
<reference evidence="1 2" key="1">
    <citation type="submission" date="2015-09" db="EMBL/GenBank/DDBJ databases">
        <title>Draft genome of the parasitic nematode Teladorsagia circumcincta isolate WARC Sus (inbred).</title>
        <authorList>
            <person name="Mitreva M."/>
        </authorList>
    </citation>
    <scope>NUCLEOTIDE SEQUENCE [LARGE SCALE GENOMIC DNA]</scope>
    <source>
        <strain evidence="1 2">S</strain>
    </source>
</reference>
<dbReference type="InterPro" id="IPR035940">
    <property type="entry name" value="CAP_sf"/>
</dbReference>